<keyword evidence="5" id="KW-0547">Nucleotide-binding</keyword>
<dbReference type="Pfam" id="PF00910">
    <property type="entry name" value="RNA_helicase"/>
    <property type="match status" value="1"/>
</dbReference>
<keyword evidence="7" id="KW-0788">Thiol protease</keyword>
<dbReference type="Gene3D" id="3.30.70.270">
    <property type="match status" value="1"/>
</dbReference>
<evidence type="ECO:0000256" key="10">
    <source>
        <dbReference type="SAM" id="Phobius"/>
    </source>
</evidence>
<evidence type="ECO:0000256" key="2">
    <source>
        <dbReference type="ARBA" id="ARBA00022670"/>
    </source>
</evidence>
<accession>A0A8K1UAN6</accession>
<evidence type="ECO:0000256" key="6">
    <source>
        <dbReference type="ARBA" id="ARBA00022801"/>
    </source>
</evidence>
<dbReference type="InterPro" id="IPR043128">
    <property type="entry name" value="Rev_trsase/Diguanyl_cyclase"/>
</dbReference>
<dbReference type="GO" id="GO:0006508">
    <property type="term" value="P:proteolysis"/>
    <property type="evidence" value="ECO:0007669"/>
    <property type="project" value="UniProtKB-KW"/>
</dbReference>
<dbReference type="GO" id="GO:0006351">
    <property type="term" value="P:DNA-templated transcription"/>
    <property type="evidence" value="ECO:0007669"/>
    <property type="project" value="InterPro"/>
</dbReference>
<keyword evidence="9" id="KW-0693">Viral RNA replication</keyword>
<evidence type="ECO:0000256" key="3">
    <source>
        <dbReference type="ARBA" id="ARBA00022679"/>
    </source>
</evidence>
<dbReference type="InterPro" id="IPR004004">
    <property type="entry name" value="Helic/Pol/Pept_Calicivir-typ"/>
</dbReference>
<keyword evidence="10" id="KW-0812">Transmembrane</keyword>
<dbReference type="EMBL" id="MT108488">
    <property type="protein sequence ID" value="UDL17002.1"/>
    <property type="molecule type" value="Genomic_RNA"/>
</dbReference>
<dbReference type="GO" id="GO:0003968">
    <property type="term" value="F:RNA-directed RNA polymerase activity"/>
    <property type="evidence" value="ECO:0007669"/>
    <property type="project" value="UniProtKB-KW"/>
</dbReference>
<feature type="domain" description="RdRp catalytic" evidence="11">
    <location>
        <begin position="1290"/>
        <end position="1416"/>
    </location>
</feature>
<keyword evidence="6" id="KW-0378">Hydrolase</keyword>
<evidence type="ECO:0000256" key="1">
    <source>
        <dbReference type="ARBA" id="ARBA00022484"/>
    </source>
</evidence>
<evidence type="ECO:0000256" key="5">
    <source>
        <dbReference type="ARBA" id="ARBA00022741"/>
    </source>
</evidence>
<proteinExistence type="predicted"/>
<dbReference type="GO" id="GO:0008234">
    <property type="term" value="F:cysteine-type peptidase activity"/>
    <property type="evidence" value="ECO:0007669"/>
    <property type="project" value="UniProtKB-KW"/>
</dbReference>
<dbReference type="GO" id="GO:0003724">
    <property type="term" value="F:RNA helicase activity"/>
    <property type="evidence" value="ECO:0007669"/>
    <property type="project" value="InterPro"/>
</dbReference>
<keyword evidence="3" id="KW-0808">Transferase</keyword>
<evidence type="ECO:0000259" key="12">
    <source>
        <dbReference type="PROSITE" id="PS51218"/>
    </source>
</evidence>
<dbReference type="PROSITE" id="PS51218">
    <property type="entry name" value="SF3_HELICASE_2"/>
    <property type="match status" value="1"/>
</dbReference>
<evidence type="ECO:0000256" key="7">
    <source>
        <dbReference type="ARBA" id="ARBA00022807"/>
    </source>
</evidence>
<name>A0A8K1UAN6_9VIRU</name>
<feature type="domain" description="SF3 helicase" evidence="12">
    <location>
        <begin position="304"/>
        <end position="478"/>
    </location>
</feature>
<dbReference type="GO" id="GO:0039694">
    <property type="term" value="P:viral RNA genome replication"/>
    <property type="evidence" value="ECO:0007669"/>
    <property type="project" value="InterPro"/>
</dbReference>
<dbReference type="GO" id="GO:0003723">
    <property type="term" value="F:RNA binding"/>
    <property type="evidence" value="ECO:0007669"/>
    <property type="project" value="InterPro"/>
</dbReference>
<evidence type="ECO:0000313" key="13">
    <source>
        <dbReference type="EMBL" id="UDL17002.1"/>
    </source>
</evidence>
<dbReference type="InterPro" id="IPR043502">
    <property type="entry name" value="DNA/RNA_pol_sf"/>
</dbReference>
<evidence type="ECO:0000256" key="8">
    <source>
        <dbReference type="ARBA" id="ARBA00022840"/>
    </source>
</evidence>
<keyword evidence="1" id="KW-0696">RNA-directed RNA polymerase</keyword>
<evidence type="ECO:0000256" key="9">
    <source>
        <dbReference type="ARBA" id="ARBA00022953"/>
    </source>
</evidence>
<dbReference type="SUPFAM" id="SSF50494">
    <property type="entry name" value="Trypsin-like serine proteases"/>
    <property type="match status" value="1"/>
</dbReference>
<dbReference type="InterPro" id="IPR000605">
    <property type="entry name" value="Helicase_SF3_ssDNA/RNA_vir"/>
</dbReference>
<dbReference type="PROSITE" id="PS50507">
    <property type="entry name" value="RDRP_SSRNA_POS"/>
    <property type="match status" value="1"/>
</dbReference>
<keyword evidence="10" id="KW-0472">Membrane</keyword>
<organism evidence="13">
    <name type="scientific">Biomphalaria pfeifferi virus 1</name>
    <dbReference type="NCBI Taxonomy" id="2884319"/>
    <lineage>
        <taxon>Viruses</taxon>
        <taxon>Riboviria</taxon>
        <taxon>Orthornavirae</taxon>
        <taxon>Pisuviricota</taxon>
        <taxon>Pisoniviricetes</taxon>
        <taxon>Picornavirales</taxon>
    </lineage>
</organism>
<evidence type="ECO:0000256" key="4">
    <source>
        <dbReference type="ARBA" id="ARBA00022695"/>
    </source>
</evidence>
<dbReference type="InterPro" id="IPR009003">
    <property type="entry name" value="Peptidase_S1_PA"/>
</dbReference>
<keyword evidence="4" id="KW-0548">Nucleotidyltransferase</keyword>
<evidence type="ECO:0000259" key="11">
    <source>
        <dbReference type="PROSITE" id="PS50507"/>
    </source>
</evidence>
<keyword evidence="2" id="KW-0645">Protease</keyword>
<sequence>MTKLLDASHRYASVLENEVNAHVASPLSVYSLPEYDYVLSSFNTSLVPQSDEYNGPFGLLKDYIKNHHLQMSAHLVDNLLFFSTYLYWLGKSSCIADYGVATASFLTSIGYGPSKLVGLLGHHHNPLSVFDEDFEITSSSLMQPEGLEKCINYWRLLKTNPIFPKLSTAFSFVSILYVSSLESKKLDFDLLPFLQIKLKELHVTASDVVDACLESLTWLCTTGVAVIRTGSLTPVLYSNPLVREFDEKFLIIQANKNAAINGTLHDVDAYENDLDKCLDIIEQLNDSKMDSLVRRYLHDKYALLTSVKESLYVKRKNCEMRFCPIGFSLFGGSGVGKTSVAKLIMRTSLASMGFPFDDKHQITLDMSDKYHSTLTNDVHGIYFDDLANTTCTFSQNGQIPSSVIIKFFNNVPSQAIKADVGDKGKTMINLKCGVVTTNVKDLDASKYSNCPVSILRRLYHIEVLIKPNYRIPGSTMLNTQHPDLLLQKQIGEVDVWCFNIEEAHPSASNSFIFKPLVHNGRPCISLDLHDLLYIVKDLSINHQKLQSLVLSGTLGNQICICPTCTVPTPVCDCQGLEGDCAYILKSVATTFGYNPVANLSVRDALPCVLSACDRTVVSACRYIPESIYQSFFFQMWLHKVLYRLSDFDCSVCRYIIYHANFIMRIVAIAGVLSLILFLCGFPGSIFLIHFVVLSISLMAFIKSIHATRVRRIEDHIISTRCSLSDLSRNYRDVALPKAFIAVGGLIVVVLGLKFIYKSFLEGKTTPQGSLSPDDIDKQPGWFGNILTGGIQKVFNPISTNSLPSQTLNVLSKNIFYGDFLRADGSTAACCVVCPKKCIAIFPAHMFYTGGNLLLQPNPYVDIVLRRHDSYGGSFSLRINYDKCGIFSDLAICYFPNCPDLKNITHFFSESISGAGYCTMIRRHKDCTIAMDNFYASHGDSGHKYMQFRGSTYHSKLIGCGSCMSYVINDGNPSSIVGFHIGGNGTLGTSIHLPQSVLLKAIDDVVRDSCGVHGSDSDEIPISSYGKSLITGPVHQHAYATQLGTDSCFDVLGSTKVNRDTKSSVEPSYLHEYMLNVFGPIDKWKKPDMQPNYKHYNVFLDKVTKPCHQFDNNLLELAVRDYIAPLYVACVEYKGLRKPLTLKESVMGIPGVRFCDALIMGTSMGFPLFGKKKKFFTDVIENNVLIDRVPDLAVIHEYNRLIECYKRGERGYPVFAACLKDEVKDVDSDKVRVFTACPVAFSMVVRQYYLPIAIFLQHFPLESEMAVGINAFGLQWQDLMDFSESFGDGEGGHFGMDYSSYDTRMNSQISRSVYYILIQLAQNLGYSREDLAIMEAMVDDLTHPLVDVYGTLFQLFHMNPSGNNITVQVNCIANSLYMRMAFYDTTHLEVPFRDCVHLITYGDDNKCSVSPEVRHLFTFESVKHFLGAHDIKITPPDKKSESSEFFALDKLDFLKRQSSFIPEINRSIGRLDENSIFKSLMYNVKGSVHKRDVALSCIDSALHEWFAFGRAHYEKRRAQLIEVCQQANLSDYPILYVDFSERTQRWLNSYRPVPE</sequence>
<protein>
    <submittedName>
        <fullName evidence="13">Nonstructural polyprotein</fullName>
    </submittedName>
</protein>
<dbReference type="CDD" id="cd23195">
    <property type="entry name" value="Marnaviridae_RdRp"/>
    <property type="match status" value="1"/>
</dbReference>
<keyword evidence="10" id="KW-1133">Transmembrane helix</keyword>
<dbReference type="Pfam" id="PF00680">
    <property type="entry name" value="RdRP_1"/>
    <property type="match status" value="1"/>
</dbReference>
<dbReference type="PRINTS" id="PR00918">
    <property type="entry name" value="CALICVIRUSNS"/>
</dbReference>
<reference evidence="13" key="1">
    <citation type="submission" date="2020-02" db="EMBL/GenBank/DDBJ databases">
        <title>Toward viral control of the snail vectors of schistosomiasis: Virus-derived sequences from the transcriptomes of Biomphalaria pfeifferi and Bulinus globosus.</title>
        <authorList>
            <person name="Zhang S.-M."/>
            <person name="Buddenborg S.V."/>
            <person name="Mkoji G.M."/>
            <person name="Loker E.S."/>
            <person name="Bonning B.C."/>
        </authorList>
    </citation>
    <scope>NUCLEOTIDE SEQUENCE</scope>
    <source>
        <strain evidence="13">BP-Asao</strain>
    </source>
</reference>
<keyword evidence="8" id="KW-0067">ATP-binding</keyword>
<dbReference type="InterPro" id="IPR001205">
    <property type="entry name" value="RNA-dir_pol_C"/>
</dbReference>
<dbReference type="GO" id="GO:0005524">
    <property type="term" value="F:ATP binding"/>
    <property type="evidence" value="ECO:0007669"/>
    <property type="project" value="UniProtKB-KW"/>
</dbReference>
<dbReference type="InterPro" id="IPR014759">
    <property type="entry name" value="Helicase_SF3_ssRNA_vir"/>
</dbReference>
<dbReference type="SUPFAM" id="SSF56672">
    <property type="entry name" value="DNA/RNA polymerases"/>
    <property type="match status" value="1"/>
</dbReference>
<dbReference type="InterPro" id="IPR007094">
    <property type="entry name" value="RNA-dir_pol_PSvirus"/>
</dbReference>
<feature type="transmembrane region" description="Helical" evidence="10">
    <location>
        <begin position="738"/>
        <end position="756"/>
    </location>
</feature>